<comment type="caution">
    <text evidence="2">The sequence shown here is derived from an EMBL/GenBank/DDBJ whole genome shotgun (WGS) entry which is preliminary data.</text>
</comment>
<evidence type="ECO:0000256" key="1">
    <source>
        <dbReference type="SAM" id="Phobius"/>
    </source>
</evidence>
<dbReference type="EMBL" id="JTDY01002835">
    <property type="protein sequence ID" value="KOB70623.1"/>
    <property type="molecule type" value="Genomic_DNA"/>
</dbReference>
<protein>
    <submittedName>
        <fullName evidence="2">Uncharacterized protein</fullName>
    </submittedName>
</protein>
<evidence type="ECO:0000313" key="2">
    <source>
        <dbReference type="EMBL" id="KOB70623.1"/>
    </source>
</evidence>
<accession>A0A0L7L562</accession>
<proteinExistence type="predicted"/>
<keyword evidence="1" id="KW-0472">Membrane</keyword>
<keyword evidence="1" id="KW-1133">Transmembrane helix</keyword>
<organism evidence="2 3">
    <name type="scientific">Operophtera brumata</name>
    <name type="common">Winter moth</name>
    <name type="synonym">Phalaena brumata</name>
    <dbReference type="NCBI Taxonomy" id="104452"/>
    <lineage>
        <taxon>Eukaryota</taxon>
        <taxon>Metazoa</taxon>
        <taxon>Ecdysozoa</taxon>
        <taxon>Arthropoda</taxon>
        <taxon>Hexapoda</taxon>
        <taxon>Insecta</taxon>
        <taxon>Pterygota</taxon>
        <taxon>Neoptera</taxon>
        <taxon>Endopterygota</taxon>
        <taxon>Lepidoptera</taxon>
        <taxon>Glossata</taxon>
        <taxon>Ditrysia</taxon>
        <taxon>Geometroidea</taxon>
        <taxon>Geometridae</taxon>
        <taxon>Larentiinae</taxon>
        <taxon>Operophtera</taxon>
    </lineage>
</organism>
<keyword evidence="3" id="KW-1185">Reference proteome</keyword>
<dbReference type="AlphaFoldDB" id="A0A0L7L562"/>
<keyword evidence="1" id="KW-0812">Transmembrane</keyword>
<sequence>MNVSEEMFILRHFLHYLLFTNVITCIEVSLRVLDKGILPLEMNSVAIQFYLDIENEDKLDSCELRSRPKMCCLSNNEDIDCDIMEVYGDYYDVLKPKYRNTFLYIYPTTAQHDKVGYCSFILEHRCGSRKNKRESVRISFDTRLKKKSQYLLRKYTNGKIITPCESLDQDSLNKCSPVNCDVKYSGSRPFYDISLEKCVKTVECLTDPEQEMPDVVYVPKSNTCRDLNTPLTTADIYAISRGLSIIKESPEIDEFKLILKSNCSTISQNLMLLRDLLYGKLFPMKPTIDFRRTCNTAILSILICIIRLSLALLLFVLIFNTTAWVHKKWSSGEMKKKIQDLNNKLRPSNHKSCKIKISKVDDEVTNRLLKEVIVSDLPLELRDSVVDICDQIGNEKRWKKKVMGDMGSKVHFKENNTSDTSTTSDLDYEEKQRLLK</sequence>
<dbReference type="Proteomes" id="UP000037510">
    <property type="component" value="Unassembled WGS sequence"/>
</dbReference>
<gene>
    <name evidence="2" type="ORF">OBRU01_14913</name>
</gene>
<name>A0A0L7L562_OPEBR</name>
<feature type="transmembrane region" description="Helical" evidence="1">
    <location>
        <begin position="297"/>
        <end position="319"/>
    </location>
</feature>
<evidence type="ECO:0000313" key="3">
    <source>
        <dbReference type="Proteomes" id="UP000037510"/>
    </source>
</evidence>
<dbReference type="STRING" id="104452.A0A0L7L562"/>
<reference evidence="2 3" key="1">
    <citation type="journal article" date="2015" name="Genome Biol. Evol.">
        <title>The genome of winter moth (Operophtera brumata) provides a genomic perspective on sexual dimorphism and phenology.</title>
        <authorList>
            <person name="Derks M.F."/>
            <person name="Smit S."/>
            <person name="Salis L."/>
            <person name="Schijlen E."/>
            <person name="Bossers A."/>
            <person name="Mateman C."/>
            <person name="Pijl A.S."/>
            <person name="de Ridder D."/>
            <person name="Groenen M.A."/>
            <person name="Visser M.E."/>
            <person name="Megens H.J."/>
        </authorList>
    </citation>
    <scope>NUCLEOTIDE SEQUENCE [LARGE SCALE GENOMIC DNA]</scope>
    <source>
        <strain evidence="2">WM2013NL</strain>
        <tissue evidence="2">Head and thorax</tissue>
    </source>
</reference>